<proteinExistence type="predicted"/>
<evidence type="ECO:0000313" key="1">
    <source>
        <dbReference type="EMBL" id="KAF2104418.1"/>
    </source>
</evidence>
<dbReference type="AlphaFoldDB" id="A0A9P4IQW1"/>
<dbReference type="OrthoDB" id="3793816at2759"/>
<evidence type="ECO:0000313" key="2">
    <source>
        <dbReference type="Proteomes" id="UP000799772"/>
    </source>
</evidence>
<organism evidence="1 2">
    <name type="scientific">Rhizodiscina lignyota</name>
    <dbReference type="NCBI Taxonomy" id="1504668"/>
    <lineage>
        <taxon>Eukaryota</taxon>
        <taxon>Fungi</taxon>
        <taxon>Dikarya</taxon>
        <taxon>Ascomycota</taxon>
        <taxon>Pezizomycotina</taxon>
        <taxon>Dothideomycetes</taxon>
        <taxon>Pleosporomycetidae</taxon>
        <taxon>Aulographales</taxon>
        <taxon>Rhizodiscinaceae</taxon>
        <taxon>Rhizodiscina</taxon>
    </lineage>
</organism>
<gene>
    <name evidence="1" type="ORF">NA57DRAFT_70625</name>
</gene>
<sequence length="197" mass="23017">MSMGTDTRLVSFYTPKIKLEVALHRRGNLWYIVYSRAYGMAEGWKLFAALNDPEQADVSTASTERNTRFWLQEKLGPCPILLEDLLAATPPIIKDLGIKRKAKTKPKESQDVDVIEESLIEVLLKEEELCHRCAYCGAWEYSYDHSTRHRRVTEPGTSALYWCGDCTQLRSIVNRNSWWWRNPQRLGDYPYFYYKLP</sequence>
<dbReference type="EMBL" id="ML978121">
    <property type="protein sequence ID" value="KAF2104418.1"/>
    <property type="molecule type" value="Genomic_DNA"/>
</dbReference>
<comment type="caution">
    <text evidence="1">The sequence shown here is derived from an EMBL/GenBank/DDBJ whole genome shotgun (WGS) entry which is preliminary data.</text>
</comment>
<keyword evidence="2" id="KW-1185">Reference proteome</keyword>
<accession>A0A9P4IQW1</accession>
<protein>
    <submittedName>
        <fullName evidence="1">Uncharacterized protein</fullName>
    </submittedName>
</protein>
<name>A0A9P4IQW1_9PEZI</name>
<dbReference type="Proteomes" id="UP000799772">
    <property type="component" value="Unassembled WGS sequence"/>
</dbReference>
<reference evidence="1" key="1">
    <citation type="journal article" date="2020" name="Stud. Mycol.">
        <title>101 Dothideomycetes genomes: a test case for predicting lifestyles and emergence of pathogens.</title>
        <authorList>
            <person name="Haridas S."/>
            <person name="Albert R."/>
            <person name="Binder M."/>
            <person name="Bloem J."/>
            <person name="Labutti K."/>
            <person name="Salamov A."/>
            <person name="Andreopoulos B."/>
            <person name="Baker S."/>
            <person name="Barry K."/>
            <person name="Bills G."/>
            <person name="Bluhm B."/>
            <person name="Cannon C."/>
            <person name="Castanera R."/>
            <person name="Culley D."/>
            <person name="Daum C."/>
            <person name="Ezra D."/>
            <person name="Gonzalez J."/>
            <person name="Henrissat B."/>
            <person name="Kuo A."/>
            <person name="Liang C."/>
            <person name="Lipzen A."/>
            <person name="Lutzoni F."/>
            <person name="Magnuson J."/>
            <person name="Mondo S."/>
            <person name="Nolan M."/>
            <person name="Ohm R."/>
            <person name="Pangilinan J."/>
            <person name="Park H.-J."/>
            <person name="Ramirez L."/>
            <person name="Alfaro M."/>
            <person name="Sun H."/>
            <person name="Tritt A."/>
            <person name="Yoshinaga Y."/>
            <person name="Zwiers L.-H."/>
            <person name="Turgeon B."/>
            <person name="Goodwin S."/>
            <person name="Spatafora J."/>
            <person name="Crous P."/>
            <person name="Grigoriev I."/>
        </authorList>
    </citation>
    <scope>NUCLEOTIDE SEQUENCE</scope>
    <source>
        <strain evidence="1">CBS 133067</strain>
    </source>
</reference>